<dbReference type="RefSeq" id="WP_125669155.1">
    <property type="nucleotide sequence ID" value="NZ_AP019004.1"/>
</dbReference>
<dbReference type="InterPro" id="IPR051532">
    <property type="entry name" value="Ester_Hydrolysis_Enzymes"/>
</dbReference>
<name>A0A3G9HEA6_9FIRM</name>
<dbReference type="OrthoDB" id="9794725at2"/>
<keyword evidence="3" id="KW-1185">Reference proteome</keyword>
<proteinExistence type="predicted"/>
<dbReference type="PANTHER" id="PTHR30383:SF5">
    <property type="entry name" value="SGNH HYDROLASE-TYPE ESTERASE DOMAIN-CONTAINING PROTEIN"/>
    <property type="match status" value="1"/>
</dbReference>
<gene>
    <name evidence="1" type="ORF">GMD11_00140</name>
    <name evidence="2" type="ORF">GMD18_00135</name>
</gene>
<dbReference type="Proteomes" id="UP000443070">
    <property type="component" value="Unassembled WGS sequence"/>
</dbReference>
<organism evidence="1 4">
    <name type="scientific">Phascolarctobacterium faecium</name>
    <dbReference type="NCBI Taxonomy" id="33025"/>
    <lineage>
        <taxon>Bacteria</taxon>
        <taxon>Bacillati</taxon>
        <taxon>Bacillota</taxon>
        <taxon>Negativicutes</taxon>
        <taxon>Acidaminococcales</taxon>
        <taxon>Acidaminococcaceae</taxon>
        <taxon>Phascolarctobacterium</taxon>
    </lineage>
</organism>
<dbReference type="PANTHER" id="PTHR30383">
    <property type="entry name" value="THIOESTERASE 1/PROTEASE 1/LYSOPHOSPHOLIPASE L1"/>
    <property type="match status" value="1"/>
</dbReference>
<dbReference type="Gene3D" id="3.40.50.1110">
    <property type="entry name" value="SGNH hydrolase"/>
    <property type="match status" value="1"/>
</dbReference>
<dbReference type="GeneID" id="49406608"/>
<evidence type="ECO:0000313" key="4">
    <source>
        <dbReference type="Proteomes" id="UP000484547"/>
    </source>
</evidence>
<evidence type="ECO:0000313" key="1">
    <source>
        <dbReference type="EMBL" id="MTT74677.1"/>
    </source>
</evidence>
<accession>A0A3G9HEA6</accession>
<dbReference type="CDD" id="cd00229">
    <property type="entry name" value="SGNH_hydrolase"/>
    <property type="match status" value="1"/>
</dbReference>
<evidence type="ECO:0000313" key="2">
    <source>
        <dbReference type="EMBL" id="MTU02808.1"/>
    </source>
</evidence>
<reference evidence="3 4" key="1">
    <citation type="journal article" date="2019" name="Nat. Med.">
        <title>A library of human gut bacterial isolates paired with longitudinal multiomics data enables mechanistic microbiome research.</title>
        <authorList>
            <person name="Poyet M."/>
            <person name="Groussin M."/>
            <person name="Gibbons S.M."/>
            <person name="Avila-Pacheco J."/>
            <person name="Jiang X."/>
            <person name="Kearney S.M."/>
            <person name="Perrotta A.R."/>
            <person name="Berdy B."/>
            <person name="Zhao S."/>
            <person name="Lieberman T.D."/>
            <person name="Swanson P.K."/>
            <person name="Smith M."/>
            <person name="Roesemann S."/>
            <person name="Alexander J.E."/>
            <person name="Rich S.A."/>
            <person name="Livny J."/>
            <person name="Vlamakis H."/>
            <person name="Clish C."/>
            <person name="Bullock K."/>
            <person name="Deik A."/>
            <person name="Scott J."/>
            <person name="Pierce K.A."/>
            <person name="Xavier R.J."/>
            <person name="Alm E.J."/>
        </authorList>
    </citation>
    <scope>NUCLEOTIDE SEQUENCE [LARGE SCALE GENOMIC DNA]</scope>
    <source>
        <strain evidence="1 4">BIOML-A13</strain>
        <strain evidence="2 3">BIOML-A3</strain>
    </source>
</reference>
<dbReference type="Proteomes" id="UP000484547">
    <property type="component" value="Unassembled WGS sequence"/>
</dbReference>
<dbReference type="InterPro" id="IPR036514">
    <property type="entry name" value="SGNH_hydro_sf"/>
</dbReference>
<comment type="caution">
    <text evidence="1">The sequence shown here is derived from an EMBL/GenBank/DDBJ whole genome shotgun (WGS) entry which is preliminary data.</text>
</comment>
<dbReference type="GO" id="GO:0004622">
    <property type="term" value="F:phosphatidylcholine lysophospholipase activity"/>
    <property type="evidence" value="ECO:0007669"/>
    <property type="project" value="TreeGrafter"/>
</dbReference>
<dbReference type="EMBL" id="WNBW01000001">
    <property type="protein sequence ID" value="MTU02808.1"/>
    <property type="molecule type" value="Genomic_DNA"/>
</dbReference>
<sequence>MKVLVIGDSYGLPRYAKNSFNVELDYAGTYPEQLRRMLSANFTEDVCLVNRCRHANTSLSLIKGEANEIEFLRPDYTILQLGLVDLWPAEGRKIWPLYSEQYGRDPWVTPDEYKNNLQLFLNFAKSRGSKVIVINNPPVEKVHLLKHAGLEKKIVLYNNLLTRLTLGKSVNLLDWYDRIKSLDVKCIFGSDGIHPTREAANLLARLLLQQISLFEDGVVNG</sequence>
<evidence type="ECO:0000313" key="3">
    <source>
        <dbReference type="Proteomes" id="UP000443070"/>
    </source>
</evidence>
<dbReference type="SUPFAM" id="SSF52266">
    <property type="entry name" value="SGNH hydrolase"/>
    <property type="match status" value="1"/>
</dbReference>
<dbReference type="AlphaFoldDB" id="A0A3G9HEA6"/>
<protein>
    <submittedName>
        <fullName evidence="1">Uncharacterized protein</fullName>
    </submittedName>
</protein>
<dbReference type="EMBL" id="WNBM01000001">
    <property type="protein sequence ID" value="MTT74677.1"/>
    <property type="molecule type" value="Genomic_DNA"/>
</dbReference>